<reference evidence="1 2" key="1">
    <citation type="submission" date="2020-09" db="EMBL/GenBank/DDBJ databases">
        <title>Novel species of Mucilaginibacter isolated from a glacier on the Tibetan Plateau.</title>
        <authorList>
            <person name="Liu Q."/>
            <person name="Xin Y.-H."/>
        </authorList>
    </citation>
    <scope>NUCLEOTIDE SEQUENCE [LARGE SCALE GENOMIC DNA]</scope>
    <source>
        <strain evidence="1 2">ZT4R22</strain>
    </source>
</reference>
<dbReference type="Proteomes" id="UP000606600">
    <property type="component" value="Unassembled WGS sequence"/>
</dbReference>
<accession>A0ABR7WQB9</accession>
<protein>
    <recommendedName>
        <fullName evidence="3">SMC-Scp complex subunit ScpB</fullName>
    </recommendedName>
</protein>
<comment type="caution">
    <text evidence="1">The sequence shown here is derived from an EMBL/GenBank/DDBJ whole genome shotgun (WGS) entry which is preliminary data.</text>
</comment>
<keyword evidence="2" id="KW-1185">Reference proteome</keyword>
<evidence type="ECO:0000313" key="1">
    <source>
        <dbReference type="EMBL" id="MBD1364528.1"/>
    </source>
</evidence>
<evidence type="ECO:0000313" key="2">
    <source>
        <dbReference type="Proteomes" id="UP000606600"/>
    </source>
</evidence>
<gene>
    <name evidence="1" type="ORF">IDJ77_11975</name>
</gene>
<evidence type="ECO:0008006" key="3">
    <source>
        <dbReference type="Google" id="ProtNLM"/>
    </source>
</evidence>
<organism evidence="1 2">
    <name type="scientific">Mucilaginibacter pankratovii</name>
    <dbReference type="NCBI Taxonomy" id="2772110"/>
    <lineage>
        <taxon>Bacteria</taxon>
        <taxon>Pseudomonadati</taxon>
        <taxon>Bacteroidota</taxon>
        <taxon>Sphingobacteriia</taxon>
        <taxon>Sphingobacteriales</taxon>
        <taxon>Sphingobacteriaceae</taxon>
        <taxon>Mucilaginibacter</taxon>
    </lineage>
</organism>
<dbReference type="RefSeq" id="WP_191189189.1">
    <property type="nucleotide sequence ID" value="NZ_JACWMY010000005.1"/>
</dbReference>
<proteinExistence type="predicted"/>
<name>A0ABR7WQB9_9SPHI</name>
<sequence>MYKQTEQLKKQLIEFTDVINAFNSETVQVIVIERVLDHLNTHVSDLKDGDIFMPTVVMSANPQDKEVSQTKEKKIGLTIILRLLLGSAFFDTPQSISAITDFCAEKYDVTVYTYQVSGLLLGLVKEKKLARIKNDENNRYVYLKPTG</sequence>
<dbReference type="EMBL" id="JACWMY010000005">
    <property type="protein sequence ID" value="MBD1364528.1"/>
    <property type="molecule type" value="Genomic_DNA"/>
</dbReference>